<protein>
    <recommendedName>
        <fullName evidence="1">F-box associated beta-propeller type 3 domain-containing protein</fullName>
    </recommendedName>
</protein>
<dbReference type="Gramene" id="ERN19872">
    <property type="protein sequence ID" value="ERN19872"/>
    <property type="gene ID" value="AMTR_s00071p00035430"/>
</dbReference>
<sequence>MIHSISNFKYFALFVHHIDDEPQLVYVDAGDITSPSCYNKTEFQDQDLRLVACNSGMVCCMLDSDSGYYFAVGNPIIEKEFIPLTTLELQVLDFGFFFDPITQNFKILVKFNADIDPDTHCSIAFIMFDSSIGRWRSPRNLKQIQLYDLSLSVCIGTDCYGVSLDRQSTRILTSFDMVREECKTVHTPVRLEDDCFYTIHERDGSLCLIQVTRHVQARARIWILYEDMEWMPVVTADLKQLGLNKLAQLGLGLNDFFLSPEIWIGDTLFLGVHVTDEVLLRSSRSWNLHVDYDIKSGQLGKMVTDVDIRSVVMYQPSIFTCKMEKNGICNFQYFSLFIHYINDDPQLVYADADGITCPSSYNKMKFQHQDLRWLACNNGIVCCMLDSDRGYYFAVGNPITEKVFIPLKKFKPQVLDFGFFFDPITQNFKILVKLNADMDPNTHCSRVYIIFDSSIWRWKAPRKKKQIQRYDLSMSVCIGTNCYGVSLDRNQRRVLTSFDMVSEECRTIHTPVTLVDDCSYKIQERDGGLCLIQVARDEQALTQIWVSFEETEWVPMMKANLMHLGLNNLEKLGLGFNEFSLYPELWIGDTLFLGVCVTEEVLLRSSRSWNLHVDYDIKSGQLGKMVTDADIGCIVMYQPTLFTCKMEKRQKLR</sequence>
<dbReference type="InterPro" id="IPR017451">
    <property type="entry name" value="F-box-assoc_interact_dom"/>
</dbReference>
<organism evidence="2 3">
    <name type="scientific">Amborella trichopoda</name>
    <dbReference type="NCBI Taxonomy" id="13333"/>
    <lineage>
        <taxon>Eukaryota</taxon>
        <taxon>Viridiplantae</taxon>
        <taxon>Streptophyta</taxon>
        <taxon>Embryophyta</taxon>
        <taxon>Tracheophyta</taxon>
        <taxon>Spermatophyta</taxon>
        <taxon>Magnoliopsida</taxon>
        <taxon>Amborellales</taxon>
        <taxon>Amborellaceae</taxon>
        <taxon>Amborella</taxon>
    </lineage>
</organism>
<dbReference type="InterPro" id="IPR013187">
    <property type="entry name" value="F-box-assoc_dom_typ3"/>
</dbReference>
<dbReference type="InterPro" id="IPR050796">
    <property type="entry name" value="SCF_F-box_component"/>
</dbReference>
<feature type="domain" description="F-box associated beta-propeller type 3" evidence="1">
    <location>
        <begin position="49"/>
        <end position="231"/>
    </location>
</feature>
<proteinExistence type="predicted"/>
<dbReference type="NCBIfam" id="TIGR01640">
    <property type="entry name" value="F_box_assoc_1"/>
    <property type="match status" value="2"/>
</dbReference>
<dbReference type="EMBL" id="KI392062">
    <property type="protein sequence ID" value="ERN19872.1"/>
    <property type="molecule type" value="Genomic_DNA"/>
</dbReference>
<keyword evidence="3" id="KW-1185">Reference proteome</keyword>
<accession>U5DEK6</accession>
<feature type="domain" description="F-box associated beta-propeller type 3" evidence="1">
    <location>
        <begin position="362"/>
        <end position="554"/>
    </location>
</feature>
<evidence type="ECO:0000313" key="3">
    <source>
        <dbReference type="Proteomes" id="UP000017836"/>
    </source>
</evidence>
<dbReference type="Proteomes" id="UP000017836">
    <property type="component" value="Unassembled WGS sequence"/>
</dbReference>
<reference evidence="3" key="1">
    <citation type="journal article" date="2013" name="Science">
        <title>The Amborella genome and the evolution of flowering plants.</title>
        <authorList>
            <consortium name="Amborella Genome Project"/>
        </authorList>
    </citation>
    <scope>NUCLEOTIDE SEQUENCE [LARGE SCALE GENOMIC DNA]</scope>
</reference>
<dbReference type="Pfam" id="PF08268">
    <property type="entry name" value="FBA_3"/>
    <property type="match status" value="2"/>
</dbReference>
<evidence type="ECO:0000259" key="1">
    <source>
        <dbReference type="Pfam" id="PF08268"/>
    </source>
</evidence>
<dbReference type="PANTHER" id="PTHR31672">
    <property type="entry name" value="BNACNNG10540D PROTEIN"/>
    <property type="match status" value="1"/>
</dbReference>
<name>U5DEK6_AMBTC</name>
<gene>
    <name evidence="2" type="ORF">AMTR_s00071p00035430</name>
</gene>
<dbReference type="AlphaFoldDB" id="U5DEK6"/>
<evidence type="ECO:0000313" key="2">
    <source>
        <dbReference type="EMBL" id="ERN19872.1"/>
    </source>
</evidence>
<dbReference type="HOGENOM" id="CLU_420017_0_0_1"/>